<reference evidence="1 2" key="1">
    <citation type="submission" date="2016-03" db="EMBL/GenBank/DDBJ databases">
        <title>Acetic acid bacteria sequencing.</title>
        <authorList>
            <person name="Brandt J."/>
            <person name="Jakob F."/>
            <person name="Vogel R.F."/>
        </authorList>
    </citation>
    <scope>NUCLEOTIDE SEQUENCE [LARGE SCALE GENOMIC DNA]</scope>
    <source>
        <strain evidence="1 2">TMW2.1084</strain>
    </source>
</reference>
<dbReference type="PANTHER" id="PTHR35802:SF1">
    <property type="entry name" value="PROTEASE SYNTHASE AND SPORULATION PROTEIN PAI 2"/>
    <property type="match status" value="1"/>
</dbReference>
<organism evidence="1 2">
    <name type="scientific">Acetobacter persici</name>
    <dbReference type="NCBI Taxonomy" id="1076596"/>
    <lineage>
        <taxon>Bacteria</taxon>
        <taxon>Pseudomonadati</taxon>
        <taxon>Pseudomonadota</taxon>
        <taxon>Alphaproteobacteria</taxon>
        <taxon>Acetobacterales</taxon>
        <taxon>Acetobacteraceae</taxon>
        <taxon>Acetobacter</taxon>
    </lineage>
</organism>
<dbReference type="RefSeq" id="WP_077930936.1">
    <property type="nucleotide sequence ID" value="NZ_CP014687.1"/>
</dbReference>
<name>A0A1U9LFA1_9PROT</name>
<dbReference type="InterPro" id="IPR007396">
    <property type="entry name" value="TR_PAI2-type"/>
</dbReference>
<dbReference type="PANTHER" id="PTHR35802">
    <property type="entry name" value="PROTEASE SYNTHASE AND SPORULATION PROTEIN PAI 2"/>
    <property type="match status" value="1"/>
</dbReference>
<dbReference type="EMBL" id="CP014687">
    <property type="protein sequence ID" value="AQT05146.1"/>
    <property type="molecule type" value="Genomic_DNA"/>
</dbReference>
<dbReference type="Gene3D" id="2.30.110.10">
    <property type="entry name" value="Electron Transport, Fmn-binding Protein, Chain A"/>
    <property type="match status" value="1"/>
</dbReference>
<dbReference type="Pfam" id="PF04299">
    <property type="entry name" value="FMN_bind_2"/>
    <property type="match status" value="1"/>
</dbReference>
<evidence type="ECO:0008006" key="3">
    <source>
        <dbReference type="Google" id="ProtNLM"/>
    </source>
</evidence>
<accession>A0A1U9LFA1</accession>
<dbReference type="InterPro" id="IPR012349">
    <property type="entry name" value="Split_barrel_FMN-bd"/>
</dbReference>
<dbReference type="AlphaFoldDB" id="A0A1U9LFA1"/>
<dbReference type="SUPFAM" id="SSF50475">
    <property type="entry name" value="FMN-binding split barrel"/>
    <property type="match status" value="1"/>
</dbReference>
<proteinExistence type="predicted"/>
<dbReference type="Proteomes" id="UP000189055">
    <property type="component" value="Chromosome"/>
</dbReference>
<dbReference type="KEGG" id="aper:A0U91_09895"/>
<sequence length="205" mass="22607">MNDLIAQLIGEYPLAAVSGLSTADGMPVHLPLILEPSGQFPDLSHARLIGHMARRTLTRPPEAEPIAVEVMFSGPQGYVSPEVAGDRSWIPTWNYARVWARGTLNFSENLTGSGLELLVDAMEKARAKPWRISESGPRAETLKKHIIGFEITDLTFRPSFKLGQGETRAVFDKIVSNHPDRDLARWMRLHAASTSSAQVLQENPA</sequence>
<gene>
    <name evidence="1" type="ORF">A0U91_09895</name>
</gene>
<evidence type="ECO:0000313" key="2">
    <source>
        <dbReference type="Proteomes" id="UP000189055"/>
    </source>
</evidence>
<protein>
    <recommendedName>
        <fullName evidence="3">Transcriptional regulator</fullName>
    </recommendedName>
</protein>
<evidence type="ECO:0000313" key="1">
    <source>
        <dbReference type="EMBL" id="AQT05146.1"/>
    </source>
</evidence>